<evidence type="ECO:0000313" key="5">
    <source>
        <dbReference type="EMBL" id="AXE36060.1"/>
    </source>
</evidence>
<dbReference type="GO" id="GO:0003885">
    <property type="term" value="F:D-arabinono-1,4-lactone oxidase activity"/>
    <property type="evidence" value="ECO:0007669"/>
    <property type="project" value="InterPro"/>
</dbReference>
<dbReference type="PANTHER" id="PTHR43762">
    <property type="entry name" value="L-GULONOLACTONE OXIDASE"/>
    <property type="match status" value="1"/>
</dbReference>
<dbReference type="PANTHER" id="PTHR43762:SF1">
    <property type="entry name" value="D-ARABINONO-1,4-LACTONE OXIDASE"/>
    <property type="match status" value="1"/>
</dbReference>
<evidence type="ECO:0000256" key="1">
    <source>
        <dbReference type="ARBA" id="ARBA00022827"/>
    </source>
</evidence>
<dbReference type="InterPro" id="IPR007173">
    <property type="entry name" value="ALO_C"/>
</dbReference>
<evidence type="ECO:0000259" key="4">
    <source>
        <dbReference type="PROSITE" id="PS51387"/>
    </source>
</evidence>
<dbReference type="EMBL" id="CP029554">
    <property type="protein sequence ID" value="AXE36060.1"/>
    <property type="molecule type" value="Genomic_DNA"/>
</dbReference>
<dbReference type="Gene3D" id="1.10.45.10">
    <property type="entry name" value="Vanillyl-alcohol Oxidase, Chain A, domain 4"/>
    <property type="match status" value="1"/>
</dbReference>
<dbReference type="InterPro" id="IPR036318">
    <property type="entry name" value="FAD-bd_PCMH-like_sf"/>
</dbReference>
<dbReference type="Proteomes" id="UP000252038">
    <property type="component" value="Chromosome"/>
</dbReference>
<dbReference type="InterPro" id="IPR016166">
    <property type="entry name" value="FAD-bd_PCMH"/>
</dbReference>
<name>A0A344ULB2_9NEIS</name>
<dbReference type="PIRSF" id="PIRSF000136">
    <property type="entry name" value="LGO_GLO"/>
    <property type="match status" value="1"/>
</dbReference>
<sequence length="463" mass="50975">MKPRLSRRAMLQLGGGALLGAWAAQSRAPQAAPPAGGYRWRNWSGLQSCAARALATPGDEAELAKLLHEAARTGVPLRCVGAGHSFSPLVPTAGKLVSLDRMSGLLSHDAAAGEATLLAGTRIGLLARLLDEKGLALRNQPDIDAQSYAGAISTATHGTGAGLPALHADARALRLLTPSGLALDCGKGRDDDLLQAARVSLGSLGVIARATVAALPAYHLQRKLWLLPAQDMLEAAPELARRHRHFEFYYLPFTGYAAAIVHDIRLPGPASRPASADEDILRELRRLRDWLGGMPALRRWMARRLIDPDLSELAFDKSWRLLSTVRPTRFNESEWHVPREAGIACVREVIDKLERRNDVFFPLEFRFVKADDAWLSPFYRRDSCSIAIHAAAGEPHDYLLTEIAPLFRRYEGRPHWGKLHPYGAADFAALYPRWSDFLKLRRELDPKGALLNDHLRRVFGVPA</sequence>
<dbReference type="RefSeq" id="WP_114073960.1">
    <property type="nucleotide sequence ID" value="NZ_CP029554.1"/>
</dbReference>
<dbReference type="InterPro" id="IPR016171">
    <property type="entry name" value="Vanillyl_alc_oxidase_C-sub2"/>
</dbReference>
<keyword evidence="3" id="KW-0732">Signal</keyword>
<feature type="chain" id="PRO_5016814501" evidence="3">
    <location>
        <begin position="24"/>
        <end position="463"/>
    </location>
</feature>
<accession>A0A344ULB2</accession>
<reference evidence="5 6" key="1">
    <citation type="submission" date="2018-05" db="EMBL/GenBank/DDBJ databases">
        <title>Genome sequencing, assembly and analysis of the novel insecticidal bacterium, Chromobacterium phragmitis.</title>
        <authorList>
            <person name="Sparks M.E."/>
            <person name="Blackburn M.B."/>
            <person name="Gundersen-Rindal D.E."/>
        </authorList>
    </citation>
    <scope>NUCLEOTIDE SEQUENCE [LARGE SCALE GENOMIC DNA]</scope>
    <source>
        <strain evidence="5">IIBBL 274-1</strain>
    </source>
</reference>
<dbReference type="Gene3D" id="3.30.43.10">
    <property type="entry name" value="Uridine Diphospho-n-acetylenolpyruvylglucosamine Reductase, domain 2"/>
    <property type="match status" value="1"/>
</dbReference>
<evidence type="ECO:0000313" key="6">
    <source>
        <dbReference type="Proteomes" id="UP000252038"/>
    </source>
</evidence>
<dbReference type="SUPFAM" id="SSF56176">
    <property type="entry name" value="FAD-binding/transporter-associated domain-like"/>
    <property type="match status" value="1"/>
</dbReference>
<dbReference type="NCBIfam" id="TIGR01679">
    <property type="entry name" value="bact_FAD_ox"/>
    <property type="match status" value="1"/>
</dbReference>
<keyword evidence="2" id="KW-0560">Oxidoreductase</keyword>
<dbReference type="Gene3D" id="3.30.465.10">
    <property type="match status" value="1"/>
</dbReference>
<proteinExistence type="predicted"/>
<dbReference type="PROSITE" id="PS51387">
    <property type="entry name" value="FAD_PCMH"/>
    <property type="match status" value="1"/>
</dbReference>
<organism evidence="5 6">
    <name type="scientific">Chromobacterium phragmitis</name>
    <dbReference type="NCBI Taxonomy" id="2202141"/>
    <lineage>
        <taxon>Bacteria</taxon>
        <taxon>Pseudomonadati</taxon>
        <taxon>Pseudomonadota</taxon>
        <taxon>Betaproteobacteria</taxon>
        <taxon>Neisseriales</taxon>
        <taxon>Chromobacteriaceae</taxon>
        <taxon>Chromobacterium</taxon>
    </lineage>
</organism>
<dbReference type="Gene3D" id="3.30.70.2520">
    <property type="match status" value="1"/>
</dbReference>
<keyword evidence="1" id="KW-0285">Flavoprotein</keyword>
<dbReference type="Pfam" id="PF01565">
    <property type="entry name" value="FAD_binding_4"/>
    <property type="match status" value="1"/>
</dbReference>
<gene>
    <name evidence="5" type="ORF">DK843_18200</name>
</gene>
<dbReference type="InterPro" id="IPR006311">
    <property type="entry name" value="TAT_signal"/>
</dbReference>
<dbReference type="InterPro" id="IPR006094">
    <property type="entry name" value="Oxid_FAD_bind_N"/>
</dbReference>
<evidence type="ECO:0000256" key="2">
    <source>
        <dbReference type="ARBA" id="ARBA00023002"/>
    </source>
</evidence>
<dbReference type="InterPro" id="IPR010031">
    <property type="entry name" value="FAD_lactone_oxidase-like"/>
</dbReference>
<dbReference type="InterPro" id="IPR016169">
    <property type="entry name" value="FAD-bd_PCMH_sub2"/>
</dbReference>
<dbReference type="PROSITE" id="PS51318">
    <property type="entry name" value="TAT"/>
    <property type="match status" value="1"/>
</dbReference>
<dbReference type="GO" id="GO:0016020">
    <property type="term" value="C:membrane"/>
    <property type="evidence" value="ECO:0007669"/>
    <property type="project" value="InterPro"/>
</dbReference>
<dbReference type="KEGG" id="chrb:DK843_18200"/>
<keyword evidence="1" id="KW-0274">FAD</keyword>
<evidence type="ECO:0000256" key="3">
    <source>
        <dbReference type="SAM" id="SignalP"/>
    </source>
</evidence>
<feature type="signal peptide" evidence="3">
    <location>
        <begin position="1"/>
        <end position="23"/>
    </location>
</feature>
<feature type="domain" description="FAD-binding PCMH-type" evidence="4">
    <location>
        <begin position="46"/>
        <end position="217"/>
    </location>
</feature>
<dbReference type="Pfam" id="PF04030">
    <property type="entry name" value="ALO"/>
    <property type="match status" value="1"/>
</dbReference>
<dbReference type="GO" id="GO:0071949">
    <property type="term" value="F:FAD binding"/>
    <property type="evidence" value="ECO:0007669"/>
    <property type="project" value="InterPro"/>
</dbReference>
<protein>
    <submittedName>
        <fullName evidence="5">FAD-dependent oxidoreductase</fullName>
    </submittedName>
</protein>
<dbReference type="InterPro" id="IPR016167">
    <property type="entry name" value="FAD-bd_PCMH_sub1"/>
</dbReference>
<dbReference type="AlphaFoldDB" id="A0A344ULB2"/>